<dbReference type="KEGG" id="amr:AM1_0586"/>
<comment type="similarity">
    <text evidence="12">Belongs to the LpxC family.</text>
</comment>
<dbReference type="AlphaFoldDB" id="B0CD45"/>
<keyword evidence="7 12" id="KW-0479">Metal-binding</keyword>
<evidence type="ECO:0000256" key="9">
    <source>
        <dbReference type="ARBA" id="ARBA00022833"/>
    </source>
</evidence>
<keyword evidence="14" id="KW-1185">Reference proteome</keyword>
<dbReference type="EC" id="3.5.1.108" evidence="4 12"/>
<comment type="catalytic activity">
    <reaction evidence="11 12">
        <text>a UDP-3-O-[(3R)-3-hydroxyacyl]-N-acetyl-alpha-D-glucosamine + H2O = a UDP-3-O-[(3R)-3-hydroxyacyl]-alpha-D-glucosamine + acetate</text>
        <dbReference type="Rhea" id="RHEA:67816"/>
        <dbReference type="ChEBI" id="CHEBI:15377"/>
        <dbReference type="ChEBI" id="CHEBI:30089"/>
        <dbReference type="ChEBI" id="CHEBI:137740"/>
        <dbReference type="ChEBI" id="CHEBI:173225"/>
        <dbReference type="EC" id="3.5.1.108"/>
    </reaction>
</comment>
<accession>B0CD45</accession>
<evidence type="ECO:0000256" key="8">
    <source>
        <dbReference type="ARBA" id="ARBA00022801"/>
    </source>
</evidence>
<evidence type="ECO:0000256" key="12">
    <source>
        <dbReference type="HAMAP-Rule" id="MF_00388"/>
    </source>
</evidence>
<dbReference type="GO" id="GO:0103117">
    <property type="term" value="F:UDP-3-O-acyl-N-acetylglucosamine deacetylase activity"/>
    <property type="evidence" value="ECO:0007669"/>
    <property type="project" value="UniProtKB-UniRule"/>
</dbReference>
<dbReference type="PANTHER" id="PTHR33694">
    <property type="entry name" value="UDP-3-O-ACYL-N-ACETYLGLUCOSAMINE DEACETYLASE 1, MITOCHONDRIAL-RELATED"/>
    <property type="match status" value="1"/>
</dbReference>
<dbReference type="InterPro" id="IPR020568">
    <property type="entry name" value="Ribosomal_Su5_D2-typ_SF"/>
</dbReference>
<comment type="function">
    <text evidence="2 12">Catalyzes the hydrolysis of UDP-3-O-myristoyl-N-acetylglucosamine to form UDP-3-O-myristoylglucosamine and acetate, the committed step in lipid A biosynthesis.</text>
</comment>
<evidence type="ECO:0000313" key="13">
    <source>
        <dbReference type="EMBL" id="ABW25636.1"/>
    </source>
</evidence>
<proteinExistence type="inferred from homology"/>
<feature type="binding site" evidence="12">
    <location>
        <position position="218"/>
    </location>
    <ligand>
        <name>Zn(2+)</name>
        <dbReference type="ChEBI" id="CHEBI:29105"/>
    </ligand>
</feature>
<sequence length="257" mass="28348">MGLHTGATATVTVYPAPPHQGRYFGYQDQPDIPAHLSSVHQTQFCTTLKQADTTIATVEHLLAALAGMGIDNARIDLDGPEVPILDGSAQRWTEAILKAGYQVQSELRLRPTLHHPVLVQDADAFVMALPEPHLSFSYGIEFPEPAIGKQWYRLSPNAFLSDIAPARTFGRAKDVESLQAKGFIKGGSLDNALVCRQDEWLNPPLRFANEPVRHKLLDLIGDLSLLGYFPPAHYVAYKASHSLHIRFAKRLQQALLG</sequence>
<dbReference type="eggNOG" id="COG0774">
    <property type="taxonomic scope" value="Bacteria"/>
</dbReference>
<dbReference type="GO" id="GO:0016020">
    <property type="term" value="C:membrane"/>
    <property type="evidence" value="ECO:0007669"/>
    <property type="project" value="GOC"/>
</dbReference>
<evidence type="ECO:0000256" key="5">
    <source>
        <dbReference type="ARBA" id="ARBA00022516"/>
    </source>
</evidence>
<feature type="binding site" evidence="12">
    <location>
        <position position="214"/>
    </location>
    <ligand>
        <name>Zn(2+)</name>
        <dbReference type="ChEBI" id="CHEBI:29105"/>
    </ligand>
</feature>
<reference evidence="13 14" key="1">
    <citation type="journal article" date="2008" name="Proc. Natl. Acad. Sci. U.S.A.">
        <title>Niche adaptation and genome expansion in the chlorophyll d-producing cyanobacterium Acaryochloris marina.</title>
        <authorList>
            <person name="Swingley W.D."/>
            <person name="Chen M."/>
            <person name="Cheung P.C."/>
            <person name="Conrad A.L."/>
            <person name="Dejesa L.C."/>
            <person name="Hao J."/>
            <person name="Honchak B.M."/>
            <person name="Karbach L.E."/>
            <person name="Kurdoglu A."/>
            <person name="Lahiri S."/>
            <person name="Mastrian S.D."/>
            <person name="Miyashita H."/>
            <person name="Page L."/>
            <person name="Ramakrishna P."/>
            <person name="Satoh S."/>
            <person name="Sattley W.M."/>
            <person name="Shimada Y."/>
            <person name="Taylor H.L."/>
            <person name="Tomo T."/>
            <person name="Tsuchiya T."/>
            <person name="Wang Z.T."/>
            <person name="Raymond J."/>
            <person name="Mimuro M."/>
            <person name="Blankenship R.E."/>
            <person name="Touchman J.W."/>
        </authorList>
    </citation>
    <scope>NUCLEOTIDE SEQUENCE [LARGE SCALE GENOMIC DNA]</scope>
    <source>
        <strain evidence="14">MBIC 11017</strain>
    </source>
</reference>
<keyword evidence="5 12" id="KW-0444">Lipid biosynthesis</keyword>
<dbReference type="EMBL" id="CP000828">
    <property type="protein sequence ID" value="ABW25636.1"/>
    <property type="molecule type" value="Genomic_DNA"/>
</dbReference>
<evidence type="ECO:0000256" key="7">
    <source>
        <dbReference type="ARBA" id="ARBA00022723"/>
    </source>
</evidence>
<dbReference type="Gene3D" id="3.30.230.20">
    <property type="entry name" value="lpxc deacetylase, domain 1"/>
    <property type="match status" value="1"/>
</dbReference>
<dbReference type="Pfam" id="PF03331">
    <property type="entry name" value="LpxC"/>
    <property type="match status" value="1"/>
</dbReference>
<dbReference type="InterPro" id="IPR004463">
    <property type="entry name" value="UDP-acyl_GlcNac_deAcase"/>
</dbReference>
<evidence type="ECO:0000313" key="14">
    <source>
        <dbReference type="Proteomes" id="UP000000268"/>
    </source>
</evidence>
<dbReference type="HAMAP" id="MF_00388">
    <property type="entry name" value="LpxC"/>
    <property type="match status" value="1"/>
</dbReference>
<dbReference type="GO" id="GO:0046872">
    <property type="term" value="F:metal ion binding"/>
    <property type="evidence" value="ECO:0007669"/>
    <property type="project" value="UniProtKB-KW"/>
</dbReference>
<comment type="pathway">
    <text evidence="3 12">Glycolipid biosynthesis; lipid IV(A) biosynthesis; lipid IV(A) from (3R)-3-hydroxytetradecanoyl-[acyl-carrier-protein] and UDP-N-acetyl-alpha-D-glucosamine: step 2/6.</text>
</comment>
<dbReference type="Gene3D" id="3.30.1700.10">
    <property type="entry name" value="lpxc deacetylase, domain 2"/>
    <property type="match status" value="1"/>
</dbReference>
<feature type="active site" description="Proton donor" evidence="12">
    <location>
        <position position="241"/>
    </location>
</feature>
<evidence type="ECO:0000256" key="11">
    <source>
        <dbReference type="ARBA" id="ARBA00024535"/>
    </source>
</evidence>
<dbReference type="PANTHER" id="PTHR33694:SF1">
    <property type="entry name" value="UDP-3-O-ACYL-N-ACETYLGLUCOSAMINE DEACETYLASE 1, MITOCHONDRIAL-RELATED"/>
    <property type="match status" value="1"/>
</dbReference>
<comment type="cofactor">
    <cofactor evidence="1 12">
        <name>Zn(2+)</name>
        <dbReference type="ChEBI" id="CHEBI:29105"/>
    </cofactor>
</comment>
<organism evidence="13 14">
    <name type="scientific">Acaryochloris marina (strain MBIC 11017)</name>
    <dbReference type="NCBI Taxonomy" id="329726"/>
    <lineage>
        <taxon>Bacteria</taxon>
        <taxon>Bacillati</taxon>
        <taxon>Cyanobacteriota</taxon>
        <taxon>Cyanophyceae</taxon>
        <taxon>Acaryochloridales</taxon>
        <taxon>Acaryochloridaceae</taxon>
        <taxon>Acaryochloris</taxon>
    </lineage>
</organism>
<gene>
    <name evidence="12 13" type="primary">lpxC</name>
    <name evidence="13" type="ordered locus">AM1_0586</name>
</gene>
<name>B0CD45_ACAM1</name>
<dbReference type="UniPathway" id="UPA00359">
    <property type="reaction ID" value="UER00478"/>
</dbReference>
<feature type="binding site" evidence="12">
    <location>
        <position position="60"/>
    </location>
    <ligand>
        <name>Zn(2+)</name>
        <dbReference type="ChEBI" id="CHEBI:29105"/>
    </ligand>
</feature>
<evidence type="ECO:0000256" key="6">
    <source>
        <dbReference type="ARBA" id="ARBA00022556"/>
    </source>
</evidence>
<dbReference type="InterPro" id="IPR015870">
    <property type="entry name" value="UDP-acyl_N-AcGlcN_deAcase_N"/>
</dbReference>
<evidence type="ECO:0000256" key="3">
    <source>
        <dbReference type="ARBA" id="ARBA00005002"/>
    </source>
</evidence>
<dbReference type="SUPFAM" id="SSF54211">
    <property type="entry name" value="Ribosomal protein S5 domain 2-like"/>
    <property type="match status" value="2"/>
</dbReference>
<evidence type="ECO:0000256" key="2">
    <source>
        <dbReference type="ARBA" id="ARBA00002923"/>
    </source>
</evidence>
<dbReference type="NCBIfam" id="TIGR00325">
    <property type="entry name" value="lpxC"/>
    <property type="match status" value="1"/>
</dbReference>
<evidence type="ECO:0000256" key="10">
    <source>
        <dbReference type="ARBA" id="ARBA00023098"/>
    </source>
</evidence>
<dbReference type="GO" id="GO:0009245">
    <property type="term" value="P:lipid A biosynthetic process"/>
    <property type="evidence" value="ECO:0007669"/>
    <property type="project" value="UniProtKB-UniRule"/>
</dbReference>
<keyword evidence="8 12" id="KW-0378">Hydrolase</keyword>
<evidence type="ECO:0000256" key="4">
    <source>
        <dbReference type="ARBA" id="ARBA00012745"/>
    </source>
</evidence>
<dbReference type="Proteomes" id="UP000000268">
    <property type="component" value="Chromosome"/>
</dbReference>
<dbReference type="InterPro" id="IPR011334">
    <property type="entry name" value="UDP-acyl_GlcNac_deAcase_C"/>
</dbReference>
<dbReference type="STRING" id="329726.AM1_0586"/>
<keyword evidence="6 12" id="KW-0441">Lipid A biosynthesis</keyword>
<keyword evidence="9 12" id="KW-0862">Zinc</keyword>
<protein>
    <recommendedName>
        <fullName evidence="4 12">UDP-3-O-acyl-N-acetylglucosamine deacetylase</fullName>
        <shortName evidence="12">UDP-3-O-acyl-GlcNAc deacetylase</shortName>
        <ecNumber evidence="4 12">3.5.1.108</ecNumber>
    </recommendedName>
    <alternativeName>
        <fullName evidence="12">UDP-3-O-[R-3-hydroxymyristoyl]-N-acetylglucosamine deacetylase</fullName>
    </alternativeName>
</protein>
<dbReference type="HOGENOM" id="CLU_046528_0_0_3"/>
<keyword evidence="10 12" id="KW-0443">Lipid metabolism</keyword>
<evidence type="ECO:0000256" key="1">
    <source>
        <dbReference type="ARBA" id="ARBA00001947"/>
    </source>
</evidence>